<keyword evidence="4 7" id="KW-1015">Disulfide bond</keyword>
<dbReference type="PROSITE" id="PS50027">
    <property type="entry name" value="EGF_LAM_2"/>
    <property type="match status" value="1"/>
</dbReference>
<sequence>MRIGHFGKQCLPVCQLNPCSESSTCESVIPSVLNQTKKKMYHCKCDAQHTGDYCEVNLDMPCPSNWWGYPICGPCQCDINKGYSADCNKTTGECYCEVNHFQPRDSAICYSCNCYAVGSYGNGCDPVSGQCHCRPGVIGRRCDSCSNPFAEVTLRGCEVVYDSCPKAYSREIWWPRTFFDEIVEQDCPEGSVGTATRFCSEQHGWGEPDLFGCTSLSFVELADQLGNLQKGLMELNTSLVVEYAHQLQTAVNKTFPLYGNDVLIFSLFFHQIIQHEKQKAGLDLSHRQDRYFIKAPLDQSRPWATAQLNHWIKQPWTELSFRFKIHRIDSVP</sequence>
<dbReference type="Proteomes" id="UP000499080">
    <property type="component" value="Unassembled WGS sequence"/>
</dbReference>
<dbReference type="CDD" id="cd00055">
    <property type="entry name" value="EGF_Lam"/>
    <property type="match status" value="1"/>
</dbReference>
<dbReference type="Gene3D" id="2.170.300.10">
    <property type="entry name" value="Tie2 ligand-binding domain superfamily"/>
    <property type="match status" value="1"/>
</dbReference>
<keyword evidence="7" id="KW-0245">EGF-like domain</keyword>
<dbReference type="EMBL" id="BGPR01028091">
    <property type="protein sequence ID" value="GBN99021.1"/>
    <property type="molecule type" value="Genomic_DNA"/>
</dbReference>
<dbReference type="PROSITE" id="PS01248">
    <property type="entry name" value="EGF_LAM_1"/>
    <property type="match status" value="1"/>
</dbReference>
<keyword evidence="6 8" id="KW-0424">Laminin EGF-like domain</keyword>
<dbReference type="GO" id="GO:0016020">
    <property type="term" value="C:membrane"/>
    <property type="evidence" value="ECO:0007669"/>
    <property type="project" value="InterPro"/>
</dbReference>
<dbReference type="Pfam" id="PF02793">
    <property type="entry name" value="HRM"/>
    <property type="match status" value="1"/>
</dbReference>
<dbReference type="SMART" id="SM00008">
    <property type="entry name" value="HormR"/>
    <property type="match status" value="1"/>
</dbReference>
<dbReference type="GO" id="GO:0098609">
    <property type="term" value="P:cell-cell adhesion"/>
    <property type="evidence" value="ECO:0007669"/>
    <property type="project" value="TreeGrafter"/>
</dbReference>
<feature type="disulfide bond" evidence="8">
    <location>
        <begin position="133"/>
        <end position="142"/>
    </location>
</feature>
<feature type="domain" description="Laminin EGF-like" evidence="10">
    <location>
        <begin position="112"/>
        <end position="159"/>
    </location>
</feature>
<dbReference type="InterPro" id="IPR002049">
    <property type="entry name" value="LE_dom"/>
</dbReference>
<dbReference type="FunFam" id="4.10.1240.10:FF:000021">
    <property type="entry name" value="Cadherin EGF LAG seven-pass G-type receptor"/>
    <property type="match status" value="1"/>
</dbReference>
<comment type="caution">
    <text evidence="12">The sequence shown here is derived from an EMBL/GenBank/DDBJ whole genome shotgun (WGS) entry which is preliminary data.</text>
</comment>
<dbReference type="InterPro" id="IPR036445">
    <property type="entry name" value="GPCR_2_extracell_dom_sf"/>
</dbReference>
<protein>
    <submittedName>
        <fullName evidence="12">Cadherin EGF LAG seven-pass G-type receptor 2</fullName>
    </submittedName>
</protein>
<evidence type="ECO:0000256" key="8">
    <source>
        <dbReference type="PROSITE-ProRule" id="PRU00460"/>
    </source>
</evidence>
<dbReference type="PROSITE" id="PS00022">
    <property type="entry name" value="EGF_1"/>
    <property type="match status" value="1"/>
</dbReference>
<dbReference type="Pfam" id="PF00053">
    <property type="entry name" value="EGF_laminin"/>
    <property type="match status" value="1"/>
</dbReference>
<dbReference type="PRINTS" id="PR00011">
    <property type="entry name" value="EGFLAMININ"/>
</dbReference>
<dbReference type="PANTHER" id="PTHR24026">
    <property type="entry name" value="FAT ATYPICAL CADHERIN-RELATED"/>
    <property type="match status" value="1"/>
</dbReference>
<accession>A0A4Y2TFJ2</accession>
<evidence type="ECO:0000256" key="7">
    <source>
        <dbReference type="PROSITE-ProRule" id="PRU00076"/>
    </source>
</evidence>
<feature type="domain" description="G-protein coupled receptors family 2 profile 1" evidence="11">
    <location>
        <begin position="144"/>
        <end position="217"/>
    </location>
</feature>
<dbReference type="GO" id="GO:0004930">
    <property type="term" value="F:G protein-coupled receptor activity"/>
    <property type="evidence" value="ECO:0007669"/>
    <property type="project" value="InterPro"/>
</dbReference>
<evidence type="ECO:0000259" key="11">
    <source>
        <dbReference type="PROSITE" id="PS50227"/>
    </source>
</evidence>
<evidence type="ECO:0000256" key="1">
    <source>
        <dbReference type="ARBA" id="ARBA00022692"/>
    </source>
</evidence>
<feature type="domain" description="EGF-like" evidence="9">
    <location>
        <begin position="11"/>
        <end position="55"/>
    </location>
</feature>
<keyword evidence="3" id="KW-0472">Membrane</keyword>
<gene>
    <name evidence="12" type="primary">CELSR2</name>
    <name evidence="12" type="ORF">AVEN_23186_1</name>
</gene>
<evidence type="ECO:0000313" key="13">
    <source>
        <dbReference type="Proteomes" id="UP000499080"/>
    </source>
</evidence>
<evidence type="ECO:0000259" key="10">
    <source>
        <dbReference type="PROSITE" id="PS50027"/>
    </source>
</evidence>
<dbReference type="InterPro" id="IPR001879">
    <property type="entry name" value="GPCR_2_extracellular_dom"/>
</dbReference>
<evidence type="ECO:0000256" key="6">
    <source>
        <dbReference type="ARBA" id="ARBA00023292"/>
    </source>
</evidence>
<evidence type="ECO:0000256" key="4">
    <source>
        <dbReference type="ARBA" id="ARBA00023157"/>
    </source>
</evidence>
<organism evidence="12 13">
    <name type="scientific">Araneus ventricosus</name>
    <name type="common">Orbweaver spider</name>
    <name type="synonym">Epeira ventricosa</name>
    <dbReference type="NCBI Taxonomy" id="182803"/>
    <lineage>
        <taxon>Eukaryota</taxon>
        <taxon>Metazoa</taxon>
        <taxon>Ecdysozoa</taxon>
        <taxon>Arthropoda</taxon>
        <taxon>Chelicerata</taxon>
        <taxon>Arachnida</taxon>
        <taxon>Araneae</taxon>
        <taxon>Araneomorphae</taxon>
        <taxon>Entelegynae</taxon>
        <taxon>Araneoidea</taxon>
        <taxon>Araneidae</taxon>
        <taxon>Araneus</taxon>
    </lineage>
</organism>
<keyword evidence="13" id="KW-1185">Reference proteome</keyword>
<dbReference type="SMART" id="SM00180">
    <property type="entry name" value="EGF_Lam"/>
    <property type="match status" value="1"/>
</dbReference>
<keyword evidence="5" id="KW-0325">Glycoprotein</keyword>
<keyword evidence="3" id="KW-1133">Transmembrane helix</keyword>
<evidence type="ECO:0000256" key="3">
    <source>
        <dbReference type="ARBA" id="ARBA00022989"/>
    </source>
</evidence>
<evidence type="ECO:0000256" key="5">
    <source>
        <dbReference type="ARBA" id="ARBA00023180"/>
    </source>
</evidence>
<reference evidence="12 13" key="1">
    <citation type="journal article" date="2019" name="Sci. Rep.">
        <title>Orb-weaving spider Araneus ventricosus genome elucidates the spidroin gene catalogue.</title>
        <authorList>
            <person name="Kono N."/>
            <person name="Nakamura H."/>
            <person name="Ohtoshi R."/>
            <person name="Moran D.A.P."/>
            <person name="Shinohara A."/>
            <person name="Yoshida Y."/>
            <person name="Fujiwara M."/>
            <person name="Mori M."/>
            <person name="Tomita M."/>
            <person name="Arakawa K."/>
        </authorList>
    </citation>
    <scope>NUCLEOTIDE SEQUENCE [LARGE SCALE GENOMIC DNA]</scope>
</reference>
<dbReference type="PANTHER" id="PTHR24026:SF51">
    <property type="entry name" value="PROTOCADHERIN-LIKE WING POLARITY PROTEIN STAN"/>
    <property type="match status" value="1"/>
</dbReference>
<dbReference type="SUPFAM" id="SSF57196">
    <property type="entry name" value="EGF/Laminin"/>
    <property type="match status" value="1"/>
</dbReference>
<evidence type="ECO:0000256" key="2">
    <source>
        <dbReference type="ARBA" id="ARBA00022737"/>
    </source>
</evidence>
<dbReference type="AlphaFoldDB" id="A0A4Y2TFJ2"/>
<comment type="caution">
    <text evidence="7">Lacks conserved residue(s) required for the propagation of feature annotation.</text>
</comment>
<dbReference type="Gene3D" id="4.10.1240.10">
    <property type="entry name" value="GPCR, family 2, extracellular hormone receptor domain"/>
    <property type="match status" value="1"/>
</dbReference>
<evidence type="ECO:0000313" key="12">
    <source>
        <dbReference type="EMBL" id="GBN99021.1"/>
    </source>
</evidence>
<proteinExistence type="predicted"/>
<feature type="disulfide bond" evidence="8">
    <location>
        <begin position="114"/>
        <end position="131"/>
    </location>
</feature>
<dbReference type="OrthoDB" id="6488170at2759"/>
<keyword evidence="1" id="KW-0812">Transmembrane</keyword>
<keyword evidence="12" id="KW-0675">Receptor</keyword>
<feature type="disulfide bond" evidence="7">
    <location>
        <begin position="45"/>
        <end position="54"/>
    </location>
</feature>
<evidence type="ECO:0000259" key="9">
    <source>
        <dbReference type="PROSITE" id="PS50026"/>
    </source>
</evidence>
<feature type="disulfide bond" evidence="8">
    <location>
        <begin position="112"/>
        <end position="124"/>
    </location>
</feature>
<name>A0A4Y2TFJ2_ARAVE</name>
<dbReference type="GO" id="GO:0048468">
    <property type="term" value="P:cell development"/>
    <property type="evidence" value="ECO:0007669"/>
    <property type="project" value="UniProtKB-ARBA"/>
</dbReference>
<dbReference type="PROSITE" id="PS50227">
    <property type="entry name" value="G_PROTEIN_RECEP_F2_3"/>
    <property type="match status" value="1"/>
</dbReference>
<dbReference type="PROSITE" id="PS50026">
    <property type="entry name" value="EGF_3"/>
    <property type="match status" value="1"/>
</dbReference>
<dbReference type="Gene3D" id="2.10.25.10">
    <property type="entry name" value="Laminin"/>
    <property type="match status" value="1"/>
</dbReference>
<dbReference type="FunFam" id="2.10.25.10:FF:000011">
    <property type="entry name" value="Cadherin EGF LAG seven-pass G-type receptor"/>
    <property type="match status" value="1"/>
</dbReference>
<dbReference type="InterPro" id="IPR000742">
    <property type="entry name" value="EGF"/>
</dbReference>
<keyword evidence="2" id="KW-0677">Repeat</keyword>